<evidence type="ECO:0000256" key="7">
    <source>
        <dbReference type="SAM" id="Phobius"/>
    </source>
</evidence>
<dbReference type="GO" id="GO:0005886">
    <property type="term" value="C:plasma membrane"/>
    <property type="evidence" value="ECO:0007669"/>
    <property type="project" value="TreeGrafter"/>
</dbReference>
<keyword evidence="7" id="KW-1133">Transmembrane helix</keyword>
<feature type="transmembrane region" description="Helical" evidence="7">
    <location>
        <begin position="130"/>
        <end position="153"/>
    </location>
</feature>
<dbReference type="GO" id="GO:0000155">
    <property type="term" value="F:phosphorelay sensor kinase activity"/>
    <property type="evidence" value="ECO:0007669"/>
    <property type="project" value="InterPro"/>
</dbReference>
<keyword evidence="5 8" id="KW-0418">Kinase</keyword>
<dbReference type="Gene3D" id="1.10.287.130">
    <property type="match status" value="1"/>
</dbReference>
<keyword evidence="3" id="KW-0597">Phosphoprotein</keyword>
<dbReference type="InterPro" id="IPR050351">
    <property type="entry name" value="BphY/WalK/GraS-like"/>
</dbReference>
<evidence type="ECO:0000256" key="1">
    <source>
        <dbReference type="ARBA" id="ARBA00000085"/>
    </source>
</evidence>
<name>A0A7M1AZL6_9BACT</name>
<protein>
    <recommendedName>
        <fullName evidence="2">histidine kinase</fullName>
        <ecNumber evidence="2">2.7.13.3</ecNumber>
    </recommendedName>
</protein>
<evidence type="ECO:0000313" key="8">
    <source>
        <dbReference type="EMBL" id="QOP41988.1"/>
    </source>
</evidence>
<keyword evidence="7" id="KW-0812">Transmembrane</keyword>
<keyword evidence="9" id="KW-1185">Reference proteome</keyword>
<dbReference type="KEGG" id="smax:FJR03_09660"/>
<dbReference type="PANTHER" id="PTHR45453:SF1">
    <property type="entry name" value="PHOSPHATE REGULON SENSOR PROTEIN PHOR"/>
    <property type="match status" value="1"/>
</dbReference>
<dbReference type="PANTHER" id="PTHR45453">
    <property type="entry name" value="PHOSPHATE REGULON SENSOR PROTEIN PHOR"/>
    <property type="match status" value="1"/>
</dbReference>
<accession>A0A7M1AZL6</accession>
<evidence type="ECO:0000256" key="3">
    <source>
        <dbReference type="ARBA" id="ARBA00022553"/>
    </source>
</evidence>
<dbReference type="GO" id="GO:0004721">
    <property type="term" value="F:phosphoprotein phosphatase activity"/>
    <property type="evidence" value="ECO:0007669"/>
    <property type="project" value="TreeGrafter"/>
</dbReference>
<dbReference type="EC" id="2.7.13.3" evidence="2"/>
<evidence type="ECO:0000313" key="9">
    <source>
        <dbReference type="Proteomes" id="UP000593910"/>
    </source>
</evidence>
<evidence type="ECO:0000256" key="4">
    <source>
        <dbReference type="ARBA" id="ARBA00022679"/>
    </source>
</evidence>
<evidence type="ECO:0000256" key="2">
    <source>
        <dbReference type="ARBA" id="ARBA00012438"/>
    </source>
</evidence>
<organism evidence="8 9">
    <name type="scientific">Sulfurimonas marina</name>
    <dbReference type="NCBI Taxonomy" id="2590551"/>
    <lineage>
        <taxon>Bacteria</taxon>
        <taxon>Pseudomonadati</taxon>
        <taxon>Campylobacterota</taxon>
        <taxon>Epsilonproteobacteria</taxon>
        <taxon>Campylobacterales</taxon>
        <taxon>Sulfurimonadaceae</taxon>
        <taxon>Sulfurimonas</taxon>
    </lineage>
</organism>
<dbReference type="RefSeq" id="WP_193113308.1">
    <property type="nucleotide sequence ID" value="NZ_CP041165.1"/>
</dbReference>
<sequence>MNKYSLQTILLIYMSATVILITLVLGSFIISDHRRSLEQNLLYKMHIIAHYIVESKLYTKSSKNFKTEYIATEKNFHPESFDTLEDLEVSYVDNVPQNLPLLSLVEILPNNKYVVLIANEDGLNKEVHTLILQFGIGLLFLLLFAITIFHLLLKKLLYPLKCLVSYCHAGAQKRDSLEICSGSYELNALKDAILNLQQKNQLLCKEKQDIFKEAAHEIKTPISILKARLDLFSKSDMDKEEFLDESNNDINTISNKLRELIFLKAIEWDIQQEKEFVPMQNQCSMMQELFKPILAKKELHMISNLQEDFSLYIHKEAIGRVMQAIFENIFMHTKNGTTINTYVDAKKHQLKIVNEIDNKSDELLFSSHIGTKLIKRLADKLEYTYDAYEKDGLFYTIITFEGQER</sequence>
<dbReference type="SUPFAM" id="SSF47384">
    <property type="entry name" value="Homodimeric domain of signal transducing histidine kinase"/>
    <property type="match status" value="1"/>
</dbReference>
<keyword evidence="7" id="KW-0472">Membrane</keyword>
<evidence type="ECO:0000256" key="5">
    <source>
        <dbReference type="ARBA" id="ARBA00022777"/>
    </source>
</evidence>
<dbReference type="AlphaFoldDB" id="A0A7M1AZL6"/>
<keyword evidence="4" id="KW-0808">Transferase</keyword>
<evidence type="ECO:0000256" key="6">
    <source>
        <dbReference type="ARBA" id="ARBA00023012"/>
    </source>
</evidence>
<dbReference type="GO" id="GO:0016036">
    <property type="term" value="P:cellular response to phosphate starvation"/>
    <property type="evidence" value="ECO:0007669"/>
    <property type="project" value="TreeGrafter"/>
</dbReference>
<dbReference type="Proteomes" id="UP000593910">
    <property type="component" value="Chromosome"/>
</dbReference>
<feature type="transmembrane region" description="Helical" evidence="7">
    <location>
        <begin position="6"/>
        <end position="30"/>
    </location>
</feature>
<reference evidence="8 9" key="1">
    <citation type="submission" date="2019-06" db="EMBL/GenBank/DDBJ databases">
        <title>Sulfurimonas gotlandica sp. nov., a chemoautotrophic and psychrotolerant epsilonproteobacterium isolated from a pelagic redoxcline, and an emended description of the genus Sulfurimonas.</title>
        <authorList>
            <person name="Wang S."/>
            <person name="Jiang L."/>
            <person name="Shao Z."/>
        </authorList>
    </citation>
    <scope>NUCLEOTIDE SEQUENCE [LARGE SCALE GENOMIC DNA]</scope>
    <source>
        <strain evidence="8 9">B2</strain>
    </source>
</reference>
<dbReference type="EMBL" id="CP041165">
    <property type="protein sequence ID" value="QOP41988.1"/>
    <property type="molecule type" value="Genomic_DNA"/>
</dbReference>
<dbReference type="InterPro" id="IPR036097">
    <property type="entry name" value="HisK_dim/P_sf"/>
</dbReference>
<keyword evidence="6" id="KW-0902">Two-component regulatory system</keyword>
<comment type="catalytic activity">
    <reaction evidence="1">
        <text>ATP + protein L-histidine = ADP + protein N-phospho-L-histidine.</text>
        <dbReference type="EC" id="2.7.13.3"/>
    </reaction>
</comment>
<proteinExistence type="predicted"/>
<gene>
    <name evidence="8" type="ORF">FJR03_09660</name>
</gene>